<gene>
    <name evidence="1" type="ORF">LKD37_10275</name>
</gene>
<dbReference type="EMBL" id="JAJEPW010000030">
    <property type="protein sequence ID" value="MCC2129893.1"/>
    <property type="molecule type" value="Genomic_DNA"/>
</dbReference>
<keyword evidence="2" id="KW-1185">Reference proteome</keyword>
<dbReference type="RefSeq" id="WP_349048807.1">
    <property type="nucleotide sequence ID" value="NZ_JBBNJF010000259.1"/>
</dbReference>
<evidence type="ECO:0000313" key="1">
    <source>
        <dbReference type="EMBL" id="MCC2129893.1"/>
    </source>
</evidence>
<dbReference type="AlphaFoldDB" id="A0AAE3AH80"/>
<sequence length="407" mass="47443">MAKASELYLMEVGDGRYSIQLCDDRSITRMPALTPAETLIAFSELDYMDYRKAVRWLRNEHPLFEERIDIPVSDLEDFAAEAILLTPDLCEIDPVSGFVVTDILHQTLQAEDDGTAMFLLAAGQEILRVMEEPLRVQNYLRNIMEVTFDGTAGLTPAEQYENLRAAYADIARICDPAKLPRLEKPRSFRLRSLMELRMLVLALYFEQDNQRVCRCDYCWGYFIPKTKKATRYCDRVTDGQSCKQRGANLARLDKTSEDEALLICKKLRDRMYSRLLRWIDAAPSERSNLIPMDYEQYDQWSENARLAREEYVQGKLTAEGFLRKIDTTHELTSYEVDKIDLPDGPSMWQRLVARDFRFDPERYFPEEMAYLDLNLNDPDPQWLMLTADDLRREAQKGHQSLKEKYGK</sequence>
<reference evidence="1" key="1">
    <citation type="submission" date="2021-10" db="EMBL/GenBank/DDBJ databases">
        <title>Anaerobic single-cell dispensing facilitates the cultivation of human gut bacteria.</title>
        <authorList>
            <person name="Afrizal A."/>
        </authorList>
    </citation>
    <scope>NUCLEOTIDE SEQUENCE</scope>
    <source>
        <strain evidence="1">CLA-AA-H272</strain>
    </source>
</reference>
<protein>
    <submittedName>
        <fullName evidence="1">Uncharacterized protein</fullName>
    </submittedName>
</protein>
<evidence type="ECO:0000313" key="2">
    <source>
        <dbReference type="Proteomes" id="UP001199319"/>
    </source>
</evidence>
<comment type="caution">
    <text evidence="1">The sequence shown here is derived from an EMBL/GenBank/DDBJ whole genome shotgun (WGS) entry which is preliminary data.</text>
</comment>
<organism evidence="1 2">
    <name type="scientific">Brotocaccenecus cirricatena</name>
    <dbReference type="NCBI Taxonomy" id="3064195"/>
    <lineage>
        <taxon>Bacteria</taxon>
        <taxon>Bacillati</taxon>
        <taxon>Bacillota</taxon>
        <taxon>Clostridia</taxon>
        <taxon>Eubacteriales</taxon>
        <taxon>Oscillospiraceae</taxon>
        <taxon>Brotocaccenecus</taxon>
    </lineage>
</organism>
<name>A0AAE3AH80_9FIRM</name>
<accession>A0AAE3AH80</accession>
<dbReference type="Proteomes" id="UP001199319">
    <property type="component" value="Unassembled WGS sequence"/>
</dbReference>
<proteinExistence type="predicted"/>